<dbReference type="InterPro" id="IPR036779">
    <property type="entry name" value="LysM_dom_sf"/>
</dbReference>
<proteinExistence type="predicted"/>
<accession>A0A1F6TES3</accession>
<organism evidence="2 3">
    <name type="scientific">Candidatus Muproteobacteria bacterium RBG_16_65_31</name>
    <dbReference type="NCBI Taxonomy" id="1817759"/>
    <lineage>
        <taxon>Bacteria</taxon>
        <taxon>Pseudomonadati</taxon>
        <taxon>Pseudomonadota</taxon>
        <taxon>Candidatus Muproteobacteria</taxon>
    </lineage>
</organism>
<comment type="caution">
    <text evidence="2">The sequence shown here is derived from an EMBL/GenBank/DDBJ whole genome shotgun (WGS) entry which is preliminary data.</text>
</comment>
<evidence type="ECO:0000259" key="1">
    <source>
        <dbReference type="PROSITE" id="PS51782"/>
    </source>
</evidence>
<sequence length="84" mass="9328">MRGDHLWGIASKPIIYGNPYQWPLIFKANRDKIKDADLIQPGQVFAINRSASGSDMDAAVRHAKTRGAWSLGVVEDSDQAYLAR</sequence>
<dbReference type="InterPro" id="IPR018392">
    <property type="entry name" value="LysM"/>
</dbReference>
<evidence type="ECO:0000313" key="2">
    <source>
        <dbReference type="EMBL" id="OGI43592.1"/>
    </source>
</evidence>
<reference evidence="2 3" key="1">
    <citation type="journal article" date="2016" name="Nat. Commun.">
        <title>Thousands of microbial genomes shed light on interconnected biogeochemical processes in an aquifer system.</title>
        <authorList>
            <person name="Anantharaman K."/>
            <person name="Brown C.T."/>
            <person name="Hug L.A."/>
            <person name="Sharon I."/>
            <person name="Castelle C.J."/>
            <person name="Probst A.J."/>
            <person name="Thomas B.C."/>
            <person name="Singh A."/>
            <person name="Wilkins M.J."/>
            <person name="Karaoz U."/>
            <person name="Brodie E.L."/>
            <person name="Williams K.H."/>
            <person name="Hubbard S.S."/>
            <person name="Banfield J.F."/>
        </authorList>
    </citation>
    <scope>NUCLEOTIDE SEQUENCE [LARGE SCALE GENOMIC DNA]</scope>
</reference>
<name>A0A1F6TES3_9PROT</name>
<dbReference type="EMBL" id="MFST01000107">
    <property type="protein sequence ID" value="OGI43592.1"/>
    <property type="molecule type" value="Genomic_DNA"/>
</dbReference>
<dbReference type="Gene3D" id="3.10.350.10">
    <property type="entry name" value="LysM domain"/>
    <property type="match status" value="1"/>
</dbReference>
<protein>
    <recommendedName>
        <fullName evidence="1">LysM domain-containing protein</fullName>
    </recommendedName>
</protein>
<dbReference type="Proteomes" id="UP000179344">
    <property type="component" value="Unassembled WGS sequence"/>
</dbReference>
<dbReference type="PROSITE" id="PS51782">
    <property type="entry name" value="LYSM"/>
    <property type="match status" value="1"/>
</dbReference>
<dbReference type="PANTHER" id="PTHR34700">
    <property type="entry name" value="POTASSIUM BINDING PROTEIN KBP"/>
    <property type="match status" value="1"/>
</dbReference>
<dbReference type="CDD" id="cd00118">
    <property type="entry name" value="LysM"/>
    <property type="match status" value="1"/>
</dbReference>
<evidence type="ECO:0000313" key="3">
    <source>
        <dbReference type="Proteomes" id="UP000179344"/>
    </source>
</evidence>
<dbReference type="InterPro" id="IPR052196">
    <property type="entry name" value="Bact_Kbp"/>
</dbReference>
<gene>
    <name evidence="2" type="ORF">A2V92_04895</name>
</gene>
<dbReference type="AlphaFoldDB" id="A0A1F6TES3"/>
<feature type="domain" description="LysM" evidence="1">
    <location>
        <begin position="1"/>
        <end position="47"/>
    </location>
</feature>
<dbReference type="PANTHER" id="PTHR34700:SF4">
    <property type="entry name" value="PHAGE-LIKE ELEMENT PBSX PROTEIN XKDP"/>
    <property type="match status" value="1"/>
</dbReference>